<evidence type="ECO:0000313" key="1">
    <source>
        <dbReference type="EMBL" id="KAF2432378.1"/>
    </source>
</evidence>
<name>A0A9P4NW29_9PEZI</name>
<dbReference type="Proteomes" id="UP000800235">
    <property type="component" value="Unassembled WGS sequence"/>
</dbReference>
<evidence type="ECO:0000313" key="2">
    <source>
        <dbReference type="Proteomes" id="UP000800235"/>
    </source>
</evidence>
<gene>
    <name evidence="1" type="ORF">EJ08DRAFT_732464</name>
</gene>
<organism evidence="1 2">
    <name type="scientific">Tothia fuscella</name>
    <dbReference type="NCBI Taxonomy" id="1048955"/>
    <lineage>
        <taxon>Eukaryota</taxon>
        <taxon>Fungi</taxon>
        <taxon>Dikarya</taxon>
        <taxon>Ascomycota</taxon>
        <taxon>Pezizomycotina</taxon>
        <taxon>Dothideomycetes</taxon>
        <taxon>Pleosporomycetidae</taxon>
        <taxon>Venturiales</taxon>
        <taxon>Cylindrosympodiaceae</taxon>
        <taxon>Tothia</taxon>
    </lineage>
</organism>
<proteinExistence type="predicted"/>
<dbReference type="AlphaFoldDB" id="A0A9P4NW29"/>
<accession>A0A9P4NW29</accession>
<protein>
    <submittedName>
        <fullName evidence="1">Uncharacterized protein</fullName>
    </submittedName>
</protein>
<reference evidence="1" key="1">
    <citation type="journal article" date="2020" name="Stud. Mycol.">
        <title>101 Dothideomycetes genomes: a test case for predicting lifestyles and emergence of pathogens.</title>
        <authorList>
            <person name="Haridas S."/>
            <person name="Albert R."/>
            <person name="Binder M."/>
            <person name="Bloem J."/>
            <person name="Labutti K."/>
            <person name="Salamov A."/>
            <person name="Andreopoulos B."/>
            <person name="Baker S."/>
            <person name="Barry K."/>
            <person name="Bills G."/>
            <person name="Bluhm B."/>
            <person name="Cannon C."/>
            <person name="Castanera R."/>
            <person name="Culley D."/>
            <person name="Daum C."/>
            <person name="Ezra D."/>
            <person name="Gonzalez J."/>
            <person name="Henrissat B."/>
            <person name="Kuo A."/>
            <person name="Liang C."/>
            <person name="Lipzen A."/>
            <person name="Lutzoni F."/>
            <person name="Magnuson J."/>
            <person name="Mondo S."/>
            <person name="Nolan M."/>
            <person name="Ohm R."/>
            <person name="Pangilinan J."/>
            <person name="Park H.-J."/>
            <person name="Ramirez L."/>
            <person name="Alfaro M."/>
            <person name="Sun H."/>
            <person name="Tritt A."/>
            <person name="Yoshinaga Y."/>
            <person name="Zwiers L.-H."/>
            <person name="Turgeon B."/>
            <person name="Goodwin S."/>
            <person name="Spatafora J."/>
            <person name="Crous P."/>
            <person name="Grigoriev I."/>
        </authorList>
    </citation>
    <scope>NUCLEOTIDE SEQUENCE</scope>
    <source>
        <strain evidence="1">CBS 130266</strain>
    </source>
</reference>
<comment type="caution">
    <text evidence="1">The sequence shown here is derived from an EMBL/GenBank/DDBJ whole genome shotgun (WGS) entry which is preliminary data.</text>
</comment>
<keyword evidence="2" id="KW-1185">Reference proteome</keyword>
<dbReference type="EMBL" id="MU007026">
    <property type="protein sequence ID" value="KAF2432378.1"/>
    <property type="molecule type" value="Genomic_DNA"/>
</dbReference>
<sequence>MHFDAFISTYATPVHSTFPFGRMAKNLFRAEILTLTSRSSSIYASMQEKYIAEFLSRLCEGADGNETLQSIRNMLNGTKRDYQVELVEFIRTCTRILSVYADNLYSSGLFISVEWEMKFLRMLRKHGVIREIVGQEKESESRGLKAHILGIFDRHASSLSP</sequence>